<dbReference type="AlphaFoldDB" id="A0A8S1WQY0"/>
<evidence type="ECO:0000259" key="5">
    <source>
        <dbReference type="PROSITE" id="PS50929"/>
    </source>
</evidence>
<dbReference type="GO" id="GO:0005524">
    <property type="term" value="F:ATP binding"/>
    <property type="evidence" value="ECO:0007669"/>
    <property type="project" value="InterPro"/>
</dbReference>
<comment type="caution">
    <text evidence="6">The sequence shown here is derived from an EMBL/GenBank/DDBJ whole genome shotgun (WGS) entry which is preliminary data.</text>
</comment>
<organism evidence="6 7">
    <name type="scientific">Paramecium pentaurelia</name>
    <dbReference type="NCBI Taxonomy" id="43138"/>
    <lineage>
        <taxon>Eukaryota</taxon>
        <taxon>Sar</taxon>
        <taxon>Alveolata</taxon>
        <taxon>Ciliophora</taxon>
        <taxon>Intramacronucleata</taxon>
        <taxon>Oligohymenophorea</taxon>
        <taxon>Peniculida</taxon>
        <taxon>Parameciidae</taxon>
        <taxon>Paramecium</taxon>
    </lineage>
</organism>
<evidence type="ECO:0000313" key="7">
    <source>
        <dbReference type="Proteomes" id="UP000689195"/>
    </source>
</evidence>
<dbReference type="PROSITE" id="PS50929">
    <property type="entry name" value="ABC_TM1F"/>
    <property type="match status" value="1"/>
</dbReference>
<evidence type="ECO:0000256" key="4">
    <source>
        <dbReference type="SAM" id="Phobius"/>
    </source>
</evidence>
<keyword evidence="3 4" id="KW-0472">Membrane</keyword>
<sequence>MILQFFGTKNLNEIDLVFSKIYQFKELQINSQIDQNAIETKLQTHLNTKYQHFQMINRSNLMKNHNHYIERKKIMSLQYLPFKKKKRENSILTIMDKINYYFKTDLSRFNRIFIIFKKHLFHKKSQNNRKALTKIITFERSKRNCQMFQKSSIKQNKMKQNQLKRFSENNIFRLIKMDSLRISSKERSSMSKVIMSAQKDDAYLLAVLLVALNLFSFLTMYHGYNLAMIFSTIARMTLINLVYLKLTELSSSSIAEANRGKILNLVSGDINQIQKIKK</sequence>
<evidence type="ECO:0000256" key="2">
    <source>
        <dbReference type="ARBA" id="ARBA00022989"/>
    </source>
</evidence>
<feature type="domain" description="ABC transmembrane type-1" evidence="5">
    <location>
        <begin position="190"/>
        <end position="274"/>
    </location>
</feature>
<proteinExistence type="predicted"/>
<accession>A0A8S1WQY0</accession>
<evidence type="ECO:0000256" key="1">
    <source>
        <dbReference type="ARBA" id="ARBA00022692"/>
    </source>
</evidence>
<evidence type="ECO:0000256" key="3">
    <source>
        <dbReference type="ARBA" id="ARBA00023136"/>
    </source>
</evidence>
<keyword evidence="2 4" id="KW-1133">Transmembrane helix</keyword>
<dbReference type="InterPro" id="IPR011527">
    <property type="entry name" value="ABC1_TM_dom"/>
</dbReference>
<dbReference type="EMBL" id="CAJJDO010000100">
    <property type="protein sequence ID" value="CAD8192143.1"/>
    <property type="molecule type" value="Genomic_DNA"/>
</dbReference>
<dbReference type="Proteomes" id="UP000689195">
    <property type="component" value="Unassembled WGS sequence"/>
</dbReference>
<evidence type="ECO:0000313" key="6">
    <source>
        <dbReference type="EMBL" id="CAD8192143.1"/>
    </source>
</evidence>
<keyword evidence="1 4" id="KW-0812">Transmembrane</keyword>
<protein>
    <recommendedName>
        <fullName evidence="5">ABC transmembrane type-1 domain-containing protein</fullName>
    </recommendedName>
</protein>
<name>A0A8S1WQY0_9CILI</name>
<dbReference type="GO" id="GO:0016020">
    <property type="term" value="C:membrane"/>
    <property type="evidence" value="ECO:0007669"/>
    <property type="project" value="InterPro"/>
</dbReference>
<feature type="transmembrane region" description="Helical" evidence="4">
    <location>
        <begin position="202"/>
        <end position="220"/>
    </location>
</feature>
<gene>
    <name evidence="6" type="ORF">PPENT_87.1.T1000199</name>
</gene>
<reference evidence="6" key="1">
    <citation type="submission" date="2021-01" db="EMBL/GenBank/DDBJ databases">
        <authorList>
            <consortium name="Genoscope - CEA"/>
            <person name="William W."/>
        </authorList>
    </citation>
    <scope>NUCLEOTIDE SEQUENCE</scope>
</reference>
<dbReference type="GO" id="GO:0140359">
    <property type="term" value="F:ABC-type transporter activity"/>
    <property type="evidence" value="ECO:0007669"/>
    <property type="project" value="InterPro"/>
</dbReference>
<dbReference type="OrthoDB" id="6500128at2759"/>
<keyword evidence="7" id="KW-1185">Reference proteome</keyword>